<dbReference type="PANTHER" id="PTHR47861:SF3">
    <property type="entry name" value="FKBP-TYPE PEPTIDYL-PROLYL CIS-TRANS ISOMERASE SLYD"/>
    <property type="match status" value="1"/>
</dbReference>
<dbReference type="KEGG" id="mhz:Metho_1296"/>
<dbReference type="SUPFAM" id="SSF54534">
    <property type="entry name" value="FKBP-like"/>
    <property type="match status" value="1"/>
</dbReference>
<evidence type="ECO:0000313" key="12">
    <source>
        <dbReference type="Proteomes" id="UP000010866"/>
    </source>
</evidence>
<evidence type="ECO:0000313" key="11">
    <source>
        <dbReference type="EMBL" id="AGB49519.1"/>
    </source>
</evidence>
<dbReference type="GO" id="GO:0003755">
    <property type="term" value="F:peptidyl-prolyl cis-trans isomerase activity"/>
    <property type="evidence" value="ECO:0007669"/>
    <property type="project" value="UniProtKB-UniRule"/>
</dbReference>
<evidence type="ECO:0000256" key="6">
    <source>
        <dbReference type="ARBA" id="ARBA00023186"/>
    </source>
</evidence>
<feature type="domain" description="PPIase FKBP-type" evidence="10">
    <location>
        <begin position="9"/>
        <end position="104"/>
    </location>
</feature>
<evidence type="ECO:0000259" key="10">
    <source>
        <dbReference type="PROSITE" id="PS50059"/>
    </source>
</evidence>
<dbReference type="GO" id="GO:0005737">
    <property type="term" value="C:cytoplasm"/>
    <property type="evidence" value="ECO:0007669"/>
    <property type="project" value="UniProtKB-SubCell"/>
</dbReference>
<dbReference type="Gene3D" id="3.10.50.40">
    <property type="match status" value="1"/>
</dbReference>
<dbReference type="GeneID" id="14407105"/>
<comment type="catalytic activity">
    <reaction evidence="1 8 9">
        <text>[protein]-peptidylproline (omega=180) = [protein]-peptidylproline (omega=0)</text>
        <dbReference type="Rhea" id="RHEA:16237"/>
        <dbReference type="Rhea" id="RHEA-COMP:10747"/>
        <dbReference type="Rhea" id="RHEA-COMP:10748"/>
        <dbReference type="ChEBI" id="CHEBI:83833"/>
        <dbReference type="ChEBI" id="CHEBI:83834"/>
        <dbReference type="EC" id="5.2.1.8"/>
    </reaction>
</comment>
<dbReference type="InterPro" id="IPR001179">
    <property type="entry name" value="PPIase_FKBP_dom"/>
</dbReference>
<organism evidence="11 12">
    <name type="scientific">Methanomethylovorans hollandica (strain DSM 15978 / NBRC 107637 / DMS1)</name>
    <dbReference type="NCBI Taxonomy" id="867904"/>
    <lineage>
        <taxon>Archaea</taxon>
        <taxon>Methanobacteriati</taxon>
        <taxon>Methanobacteriota</taxon>
        <taxon>Stenosarchaea group</taxon>
        <taxon>Methanomicrobia</taxon>
        <taxon>Methanosarcinales</taxon>
        <taxon>Methanosarcinaceae</taxon>
        <taxon>Methanomethylovorans</taxon>
    </lineage>
</organism>
<keyword evidence="12" id="KW-1185">Reference proteome</keyword>
<proteinExistence type="inferred from homology"/>
<evidence type="ECO:0000256" key="7">
    <source>
        <dbReference type="ARBA" id="ARBA00023235"/>
    </source>
</evidence>
<accession>L0KZU7</accession>
<dbReference type="Pfam" id="PF00254">
    <property type="entry name" value="FKBP_C"/>
    <property type="match status" value="1"/>
</dbReference>
<keyword evidence="6" id="KW-0143">Chaperone</keyword>
<dbReference type="PANTHER" id="PTHR47861">
    <property type="entry name" value="FKBP-TYPE PEPTIDYL-PROLYL CIS-TRANS ISOMERASE SLYD"/>
    <property type="match status" value="1"/>
</dbReference>
<protein>
    <recommendedName>
        <fullName evidence="9">Peptidyl-prolyl cis-trans isomerase</fullName>
        <ecNumber evidence="9">5.2.1.8</ecNumber>
    </recommendedName>
</protein>
<comment type="similarity">
    <text evidence="3 9">Belongs to the FKBP-type PPIase family.</text>
</comment>
<keyword evidence="5 8" id="KW-0697">Rotamase</keyword>
<keyword evidence="4" id="KW-0963">Cytoplasm</keyword>
<dbReference type="PROSITE" id="PS50059">
    <property type="entry name" value="FKBP_PPIASE"/>
    <property type="match status" value="1"/>
</dbReference>
<evidence type="ECO:0000256" key="5">
    <source>
        <dbReference type="ARBA" id="ARBA00023110"/>
    </source>
</evidence>
<dbReference type="GO" id="GO:0042026">
    <property type="term" value="P:protein refolding"/>
    <property type="evidence" value="ECO:0007669"/>
    <property type="project" value="UniProtKB-ARBA"/>
</dbReference>
<evidence type="ECO:0000256" key="3">
    <source>
        <dbReference type="ARBA" id="ARBA00006577"/>
    </source>
</evidence>
<dbReference type="EMBL" id="CP003362">
    <property type="protein sequence ID" value="AGB49519.1"/>
    <property type="molecule type" value="Genomic_DNA"/>
</dbReference>
<dbReference type="RefSeq" id="WP_015324685.1">
    <property type="nucleotide sequence ID" value="NC_019977.1"/>
</dbReference>
<evidence type="ECO:0000256" key="1">
    <source>
        <dbReference type="ARBA" id="ARBA00000971"/>
    </source>
</evidence>
<evidence type="ECO:0000256" key="2">
    <source>
        <dbReference type="ARBA" id="ARBA00004496"/>
    </source>
</evidence>
<evidence type="ECO:0000256" key="9">
    <source>
        <dbReference type="RuleBase" id="RU003915"/>
    </source>
</evidence>
<dbReference type="HOGENOM" id="CLU_098197_2_1_2"/>
<evidence type="ECO:0000256" key="8">
    <source>
        <dbReference type="PROSITE-ProRule" id="PRU00277"/>
    </source>
</evidence>
<reference evidence="12" key="1">
    <citation type="submission" date="2012-02" db="EMBL/GenBank/DDBJ databases">
        <title>Complete sequence of chromosome of Methanomethylovorans hollandica DSM 15978.</title>
        <authorList>
            <person name="Lucas S."/>
            <person name="Copeland A."/>
            <person name="Lapidus A."/>
            <person name="Glavina del Rio T."/>
            <person name="Dalin E."/>
            <person name="Tice H."/>
            <person name="Bruce D."/>
            <person name="Goodwin L."/>
            <person name="Pitluck S."/>
            <person name="Peters L."/>
            <person name="Mikhailova N."/>
            <person name="Held B."/>
            <person name="Kyrpides N."/>
            <person name="Mavromatis K."/>
            <person name="Ivanova N."/>
            <person name="Brettin T."/>
            <person name="Detter J.C."/>
            <person name="Han C."/>
            <person name="Larimer F."/>
            <person name="Land M."/>
            <person name="Hauser L."/>
            <person name="Markowitz V."/>
            <person name="Cheng J.-F."/>
            <person name="Hugenholtz P."/>
            <person name="Woyke T."/>
            <person name="Wu D."/>
            <person name="Spring S."/>
            <person name="Schroeder M."/>
            <person name="Brambilla E."/>
            <person name="Klenk H.-P."/>
            <person name="Eisen J.A."/>
        </authorList>
    </citation>
    <scope>NUCLEOTIDE SEQUENCE [LARGE SCALE GENOMIC DNA]</scope>
    <source>
        <strain evidence="12">DSM 15978 / NBRC 107637 / DMS1</strain>
    </source>
</reference>
<sequence length="149" mass="16077">MVFLGVKLGDIVAVEYVGTLDNGGIFDSSESQGGPLEFKVGGGQVLQGFEEAVLNMEIGDKKTIRLEPSKGYGEYSKNLVETIPRVSIPNNERLTEETMLLVSLPDGSKMPASITAITEDTVTLDMNHPLADEVLHFEIKVVGIRLAAN</sequence>
<dbReference type="InterPro" id="IPR046357">
    <property type="entry name" value="PPIase_dom_sf"/>
</dbReference>
<name>L0KZU7_METHD</name>
<comment type="subcellular location">
    <subcellularLocation>
        <location evidence="2">Cytoplasm</location>
    </subcellularLocation>
</comment>
<dbReference type="Proteomes" id="UP000010866">
    <property type="component" value="Chromosome"/>
</dbReference>
<evidence type="ECO:0000256" key="4">
    <source>
        <dbReference type="ARBA" id="ARBA00022490"/>
    </source>
</evidence>
<dbReference type="EC" id="5.2.1.8" evidence="9"/>
<dbReference type="AlphaFoldDB" id="L0KZU7"/>
<gene>
    <name evidence="11" type="ordered locus">Metho_1296</name>
</gene>
<dbReference type="STRING" id="867904.Metho_1296"/>
<keyword evidence="7 8" id="KW-0413">Isomerase</keyword>